<dbReference type="Pfam" id="PF19265">
    <property type="entry name" value="DUF5908"/>
    <property type="match status" value="1"/>
</dbReference>
<gene>
    <name evidence="1" type="primary">afp6</name>
</gene>
<reference evidence="1" key="4">
    <citation type="submission" date="2017-12" db="EMBL/GenBank/DDBJ databases">
        <authorList>
            <person name="Hurst M.R.H."/>
        </authorList>
    </citation>
    <scope>NUCLEOTIDE SEQUENCE</scope>
    <source>
        <strain evidence="1">A1MO2</strain>
        <plasmid evidence="1">pADAP</plasmid>
    </source>
</reference>
<geneLocation type="plasmid" evidence="1">
    <name>pADAP</name>
</geneLocation>
<proteinExistence type="predicted"/>
<sequence>MTVEIRELIVQVEVTEPAPSAPSLPFAQHREWDDQRWVERIKQEVLEQLLERGCL</sequence>
<reference evidence="1" key="1">
    <citation type="journal article" date="2000" name="J. Bacteriol.">
        <title>Plasmid-located pathogenicity determinants of Serratia entomophila, the causal agent of amber disease of grass grub, show similarity to the insecticidal toxins of Photorhabdus luminescens.</title>
        <authorList>
            <person name="Hurst M.R."/>
            <person name="Glare T.R."/>
            <person name="Jackson T.A."/>
            <person name="Ronson C.W."/>
        </authorList>
    </citation>
    <scope>NUCLEOTIDE SEQUENCE</scope>
    <source>
        <strain evidence="1">A1MO2</strain>
        <plasmid evidence="1">pADAP</plasmid>
    </source>
</reference>
<dbReference type="EMBL" id="AF135182">
    <property type="protein sequence ID" value="AAT48343.1"/>
    <property type="molecule type" value="Genomic_DNA"/>
</dbReference>
<dbReference type="InterPro" id="IPR045459">
    <property type="entry name" value="DUF5908"/>
</dbReference>
<keyword evidence="1" id="KW-0614">Plasmid</keyword>
<accession>Q6HAD3</accession>
<reference evidence="1" key="2">
    <citation type="journal article" date="2003" name="Plasmid">
        <title>Peripheral sequences of the Serratia entomophila pADAP virulence-associated region.</title>
        <authorList>
            <person name="Hurst M.R."/>
            <person name="O'Callaghan M."/>
            <person name="Glare T.R."/>
        </authorList>
    </citation>
    <scope>NUCLEOTIDE SEQUENCE</scope>
    <source>
        <strain evidence="1">A1MO2</strain>
        <plasmid evidence="1">pADAP</plasmid>
    </source>
</reference>
<dbReference type="RefSeq" id="WP_010895808.1">
    <property type="nucleotide sequence ID" value="NC_002523.5"/>
</dbReference>
<evidence type="ECO:0000313" key="1">
    <source>
        <dbReference type="EMBL" id="AAT48343.1"/>
    </source>
</evidence>
<organism evidence="1">
    <name type="scientific">Serratia entomophila</name>
    <dbReference type="NCBI Taxonomy" id="42906"/>
    <lineage>
        <taxon>Bacteria</taxon>
        <taxon>Pseudomonadati</taxon>
        <taxon>Pseudomonadota</taxon>
        <taxon>Gammaproteobacteria</taxon>
        <taxon>Enterobacterales</taxon>
        <taxon>Yersiniaceae</taxon>
        <taxon>Serratia</taxon>
    </lineage>
</organism>
<reference evidence="1" key="3">
    <citation type="journal article" date="2004" name="J. Bacteriol.">
        <title>Cloning Serratia entomophila antifeeding genes--a putative defective prophage active against the grass grub Costelytra zealandica.</title>
        <authorList>
            <person name="Hurst M.R."/>
            <person name="Glare T.R."/>
            <person name="Jackson T.A."/>
        </authorList>
    </citation>
    <scope>NUCLEOTIDE SEQUENCE</scope>
    <source>
        <strain evidence="1">A1MO2</strain>
        <plasmid evidence="1">pADAP</plasmid>
    </source>
</reference>
<name>Q6HAD3_9GAMM</name>
<protein>
    <submittedName>
        <fullName evidence="1">Afp6</fullName>
    </submittedName>
</protein>
<dbReference type="AlphaFoldDB" id="Q6HAD3"/>
<dbReference type="GeneID" id="75025111"/>